<dbReference type="CDD" id="cd00009">
    <property type="entry name" value="AAA"/>
    <property type="match status" value="1"/>
</dbReference>
<evidence type="ECO:0000259" key="5">
    <source>
        <dbReference type="PROSITE" id="PS50045"/>
    </source>
</evidence>
<dbReference type="InterPro" id="IPR025944">
    <property type="entry name" value="Sigma_54_int_dom_CS"/>
</dbReference>
<dbReference type="Pfam" id="PF02954">
    <property type="entry name" value="HTH_8"/>
    <property type="match status" value="1"/>
</dbReference>
<proteinExistence type="predicted"/>
<protein>
    <submittedName>
        <fullName evidence="6">Phage shock protein operon transcriptional activator</fullName>
    </submittedName>
</protein>
<dbReference type="EMBL" id="JBELOE010000078">
    <property type="protein sequence ID" value="MER2491019.1"/>
    <property type="molecule type" value="Genomic_DNA"/>
</dbReference>
<dbReference type="Pfam" id="PF00158">
    <property type="entry name" value="Sigma54_activat"/>
    <property type="match status" value="1"/>
</dbReference>
<dbReference type="PROSITE" id="PS00688">
    <property type="entry name" value="SIGMA54_INTERACT_3"/>
    <property type="match status" value="1"/>
</dbReference>
<dbReference type="PANTHER" id="PTHR32071:SF38">
    <property type="entry name" value="PSP OPERON TRANSCRIPTIONAL ACTIVATOR"/>
    <property type="match status" value="1"/>
</dbReference>
<feature type="domain" description="Sigma-54 factor interaction" evidence="5">
    <location>
        <begin position="9"/>
        <end position="239"/>
    </location>
</feature>
<reference evidence="6 7" key="1">
    <citation type="submission" date="2024-06" db="EMBL/GenBank/DDBJ databases">
        <authorList>
            <person name="Chen R.Y."/>
        </authorList>
    </citation>
    <scope>NUCLEOTIDE SEQUENCE [LARGE SCALE GENOMIC DNA]</scope>
    <source>
        <strain evidence="6 7">D2</strain>
    </source>
</reference>
<keyword evidence="3" id="KW-0805">Transcription regulation</keyword>
<sequence length="342" mass="38936">MDKANSQTLVGQSNHFLSVIERISQLAPLDKPVLIIGERGTGKELVAERLHFLSGRWQHAFIKLNCAAINENLLESELFGHESGAFTGASKKHAGRFERAHQGTLFLDELANTSQMVQEKLLRVIEYGEFERVGGNQQIQTDVRLIAATNEDLPALAQLGQFRADLLDRLAFDVITLPPLRHRQEDILLLAEQFAVKMARELEMALFSGFTKDAEKALLEYHWPGNVRELKNVVERSVYRWNNPDVAIDDIIFDPFDSPFRPITQATQTGNKENLMTANSRFEMPIDFKQASADFEISLLQSALKQSRFNQRKAAQLLQVSYHQLRGYLKKYQLLDAIRNDE</sequence>
<dbReference type="InterPro" id="IPR027417">
    <property type="entry name" value="P-loop_NTPase"/>
</dbReference>
<keyword evidence="1" id="KW-0547">Nucleotide-binding</keyword>
<keyword evidence="4" id="KW-0804">Transcription</keyword>
<dbReference type="InterPro" id="IPR003593">
    <property type="entry name" value="AAA+_ATPase"/>
</dbReference>
<evidence type="ECO:0000256" key="2">
    <source>
        <dbReference type="ARBA" id="ARBA00022840"/>
    </source>
</evidence>
<evidence type="ECO:0000313" key="7">
    <source>
        <dbReference type="Proteomes" id="UP001467690"/>
    </source>
</evidence>
<name>A0ABV1RDM9_9ALTE</name>
<dbReference type="RefSeq" id="WP_350400767.1">
    <property type="nucleotide sequence ID" value="NZ_JBELOE010000078.1"/>
</dbReference>
<dbReference type="InterPro" id="IPR009057">
    <property type="entry name" value="Homeodomain-like_sf"/>
</dbReference>
<organism evidence="6 7">
    <name type="scientific">Catenovulum sediminis</name>
    <dbReference type="NCBI Taxonomy" id="1740262"/>
    <lineage>
        <taxon>Bacteria</taxon>
        <taxon>Pseudomonadati</taxon>
        <taxon>Pseudomonadota</taxon>
        <taxon>Gammaproteobacteria</taxon>
        <taxon>Alteromonadales</taxon>
        <taxon>Alteromonadaceae</taxon>
        <taxon>Catenovulum</taxon>
    </lineage>
</organism>
<dbReference type="SUPFAM" id="SSF46689">
    <property type="entry name" value="Homeodomain-like"/>
    <property type="match status" value="1"/>
</dbReference>
<evidence type="ECO:0000256" key="1">
    <source>
        <dbReference type="ARBA" id="ARBA00022741"/>
    </source>
</evidence>
<dbReference type="Proteomes" id="UP001467690">
    <property type="component" value="Unassembled WGS sequence"/>
</dbReference>
<gene>
    <name evidence="6" type="primary">pspF</name>
    <name evidence="6" type="ORF">ABS311_03875</name>
</gene>
<keyword evidence="7" id="KW-1185">Reference proteome</keyword>
<dbReference type="Gene3D" id="3.40.50.300">
    <property type="entry name" value="P-loop containing nucleotide triphosphate hydrolases"/>
    <property type="match status" value="1"/>
</dbReference>
<dbReference type="InterPro" id="IPR014317">
    <property type="entry name" value="Transcription_activator_PspF"/>
</dbReference>
<dbReference type="SUPFAM" id="SSF52540">
    <property type="entry name" value="P-loop containing nucleoside triphosphate hydrolases"/>
    <property type="match status" value="1"/>
</dbReference>
<accession>A0ABV1RDM9</accession>
<keyword evidence="2" id="KW-0067">ATP-binding</keyword>
<dbReference type="InterPro" id="IPR002197">
    <property type="entry name" value="HTH_Fis"/>
</dbReference>
<dbReference type="Pfam" id="PF25601">
    <property type="entry name" value="AAA_lid_14"/>
    <property type="match status" value="1"/>
</dbReference>
<evidence type="ECO:0000256" key="3">
    <source>
        <dbReference type="ARBA" id="ARBA00023015"/>
    </source>
</evidence>
<comment type="caution">
    <text evidence="6">The sequence shown here is derived from an EMBL/GenBank/DDBJ whole genome shotgun (WGS) entry which is preliminary data.</text>
</comment>
<dbReference type="InterPro" id="IPR002078">
    <property type="entry name" value="Sigma_54_int"/>
</dbReference>
<dbReference type="SMART" id="SM00382">
    <property type="entry name" value="AAA"/>
    <property type="match status" value="1"/>
</dbReference>
<dbReference type="Gene3D" id="1.10.10.60">
    <property type="entry name" value="Homeodomain-like"/>
    <property type="match status" value="1"/>
</dbReference>
<dbReference type="PRINTS" id="PR01590">
    <property type="entry name" value="HTHFIS"/>
</dbReference>
<dbReference type="PROSITE" id="PS50045">
    <property type="entry name" value="SIGMA54_INTERACT_4"/>
    <property type="match status" value="1"/>
</dbReference>
<dbReference type="InterPro" id="IPR058031">
    <property type="entry name" value="AAA_lid_NorR"/>
</dbReference>
<evidence type="ECO:0000256" key="4">
    <source>
        <dbReference type="ARBA" id="ARBA00023163"/>
    </source>
</evidence>
<dbReference type="NCBIfam" id="TIGR02974">
    <property type="entry name" value="phageshock_pspF"/>
    <property type="match status" value="1"/>
</dbReference>
<evidence type="ECO:0000313" key="6">
    <source>
        <dbReference type="EMBL" id="MER2491019.1"/>
    </source>
</evidence>
<dbReference type="PANTHER" id="PTHR32071">
    <property type="entry name" value="TRANSCRIPTIONAL REGULATORY PROTEIN"/>
    <property type="match status" value="1"/>
</dbReference>
<dbReference type="Gene3D" id="1.10.8.60">
    <property type="match status" value="1"/>
</dbReference>